<evidence type="ECO:0000313" key="2">
    <source>
        <dbReference type="Proteomes" id="UP000053327"/>
    </source>
</evidence>
<sequence>MSLNTLNIEQMKNDYPFLKELWDLYDGFDKPVKGHYKDVYDGYCNLVKERLNHDKVKGYDICMKLIRNLDPSSKVSEKSISPTHRCINVNNWLYNSKEKKYLNNKNIIDWIFELSWNIRSESKNNGCSYYSYDTQYEEPINIIQLKMFDDNINIIKSTLKNENHPNITSAHRYLCKFVKLHKKMYSSYCSHTHRKTNKENRTCGILDTLKSAYNMFHSLNPDISPKIPSLEAREDELLAKCPSIQAEHTLHASVDGHSGSSTSKISTTIGTMAGVSSVFALLYKVNTKFYLNV</sequence>
<reference evidence="1 2" key="1">
    <citation type="submission" date="2011-08" db="EMBL/GenBank/DDBJ databases">
        <title>The Genome Sequence of Plasmodium vivax Brazil I.</title>
        <authorList>
            <consortium name="The Broad Institute Genome Sequencing Platform"/>
            <consortium name="The Broad Institute Genome Sequencing Center for Infectious Disease"/>
            <person name="Neafsey D."/>
            <person name="Carlton J."/>
            <person name="Barnwell J."/>
            <person name="Collins W."/>
            <person name="Escalante A."/>
            <person name="Mullikin J."/>
            <person name="Saul A."/>
            <person name="Guigo R."/>
            <person name="Camara F."/>
            <person name="Young S.K."/>
            <person name="Zeng Q."/>
            <person name="Gargeya S."/>
            <person name="Fitzgerald M."/>
            <person name="Haas B."/>
            <person name="Abouelleil A."/>
            <person name="Alvarado L."/>
            <person name="Arachchi H.M."/>
            <person name="Berlin A."/>
            <person name="Brown A."/>
            <person name="Chapman S.B."/>
            <person name="Chen Z."/>
            <person name="Dunbar C."/>
            <person name="Freedman E."/>
            <person name="Gearin G."/>
            <person name="Gellesch M."/>
            <person name="Goldberg J."/>
            <person name="Griggs A."/>
            <person name="Gujja S."/>
            <person name="Heiman D."/>
            <person name="Howarth C."/>
            <person name="Larson L."/>
            <person name="Lui A."/>
            <person name="MacDonald P.J.P."/>
            <person name="Montmayeur A."/>
            <person name="Murphy C."/>
            <person name="Neiman D."/>
            <person name="Pearson M."/>
            <person name="Priest M."/>
            <person name="Roberts A."/>
            <person name="Saif S."/>
            <person name="Shea T."/>
            <person name="Shenoy N."/>
            <person name="Sisk P."/>
            <person name="Stolte C."/>
            <person name="Sykes S."/>
            <person name="Wortman J."/>
            <person name="Nusbaum C."/>
            <person name="Birren B."/>
        </authorList>
    </citation>
    <scope>NUCLEOTIDE SEQUENCE [LARGE SCALE GENOMIC DNA]</scope>
    <source>
        <strain evidence="1 2">Brazil I</strain>
    </source>
</reference>
<dbReference type="EMBL" id="KQ234946">
    <property type="protein sequence ID" value="KMZ83217.1"/>
    <property type="molecule type" value="Genomic_DNA"/>
</dbReference>
<name>A0A0J9SMI4_PLAV1</name>
<proteinExistence type="predicted"/>
<dbReference type="AlphaFoldDB" id="A0A0J9SMI4"/>
<gene>
    <name evidence="1" type="ORF">PVBG_05187</name>
</gene>
<accession>A0A0J9SMI4</accession>
<evidence type="ECO:0000313" key="1">
    <source>
        <dbReference type="EMBL" id="KMZ83217.1"/>
    </source>
</evidence>
<evidence type="ECO:0008006" key="3">
    <source>
        <dbReference type="Google" id="ProtNLM"/>
    </source>
</evidence>
<dbReference type="OrthoDB" id="379388at2759"/>
<dbReference type="Proteomes" id="UP000053327">
    <property type="component" value="Unassembled WGS sequence"/>
</dbReference>
<protein>
    <recommendedName>
        <fullName evidence="3">PIR Superfamily Protein</fullName>
    </recommendedName>
</protein>
<organism evidence="1 2">
    <name type="scientific">Plasmodium vivax (strain Brazil I)</name>
    <dbReference type="NCBI Taxonomy" id="1033975"/>
    <lineage>
        <taxon>Eukaryota</taxon>
        <taxon>Sar</taxon>
        <taxon>Alveolata</taxon>
        <taxon>Apicomplexa</taxon>
        <taxon>Aconoidasida</taxon>
        <taxon>Haemosporida</taxon>
        <taxon>Plasmodiidae</taxon>
        <taxon>Plasmodium</taxon>
        <taxon>Plasmodium (Plasmodium)</taxon>
    </lineage>
</organism>